<evidence type="ECO:0000256" key="1">
    <source>
        <dbReference type="SAM" id="MobiDB-lite"/>
    </source>
</evidence>
<evidence type="ECO:0000313" key="2">
    <source>
        <dbReference type="EMBL" id="QRC99209.1"/>
    </source>
</evidence>
<feature type="region of interest" description="Disordered" evidence="1">
    <location>
        <begin position="1"/>
        <end position="81"/>
    </location>
</feature>
<name>A0A7U2I2A6_PHANO</name>
<dbReference type="EMBL" id="CP069031">
    <property type="protein sequence ID" value="QRC99209.1"/>
    <property type="molecule type" value="Genomic_DNA"/>
</dbReference>
<feature type="compositionally biased region" description="Polar residues" evidence="1">
    <location>
        <begin position="47"/>
        <end position="69"/>
    </location>
</feature>
<gene>
    <name evidence="2" type="ORF">JI435_065430</name>
</gene>
<dbReference type="AlphaFoldDB" id="A0A7U2I2A6"/>
<protein>
    <submittedName>
        <fullName evidence="2">Uncharacterized protein</fullName>
    </submittedName>
</protein>
<evidence type="ECO:0000313" key="3">
    <source>
        <dbReference type="Proteomes" id="UP000663193"/>
    </source>
</evidence>
<organism evidence="2 3">
    <name type="scientific">Phaeosphaeria nodorum (strain SN15 / ATCC MYA-4574 / FGSC 10173)</name>
    <name type="common">Glume blotch fungus</name>
    <name type="synonym">Parastagonospora nodorum</name>
    <dbReference type="NCBI Taxonomy" id="321614"/>
    <lineage>
        <taxon>Eukaryota</taxon>
        <taxon>Fungi</taxon>
        <taxon>Dikarya</taxon>
        <taxon>Ascomycota</taxon>
        <taxon>Pezizomycotina</taxon>
        <taxon>Dothideomycetes</taxon>
        <taxon>Pleosporomycetidae</taxon>
        <taxon>Pleosporales</taxon>
        <taxon>Pleosporineae</taxon>
        <taxon>Phaeosphaeriaceae</taxon>
        <taxon>Parastagonospora</taxon>
    </lineage>
</organism>
<dbReference type="VEuPathDB" id="FungiDB:JI435_065430"/>
<keyword evidence="3" id="KW-1185">Reference proteome</keyword>
<reference evidence="3" key="1">
    <citation type="journal article" date="2021" name="BMC Genomics">
        <title>Chromosome-level genome assembly and manually-curated proteome of model necrotroph Parastagonospora nodorum Sn15 reveals a genome-wide trove of candidate effector homologs, and redundancy of virulence-related functions within an accessory chromosome.</title>
        <authorList>
            <person name="Bertazzoni S."/>
            <person name="Jones D.A.B."/>
            <person name="Phan H.T."/>
            <person name="Tan K.-C."/>
            <person name="Hane J.K."/>
        </authorList>
    </citation>
    <scope>NUCLEOTIDE SEQUENCE [LARGE SCALE GENOMIC DNA]</scope>
    <source>
        <strain evidence="3">SN15 / ATCC MYA-4574 / FGSC 10173)</strain>
    </source>
</reference>
<dbReference type="RefSeq" id="XP_001796911.1">
    <property type="nucleotide sequence ID" value="XM_001796859.1"/>
</dbReference>
<accession>A0A7U2I2A6</accession>
<dbReference type="KEGG" id="pno:SNOG_06543"/>
<dbReference type="Proteomes" id="UP000663193">
    <property type="component" value="Chromosome 9"/>
</dbReference>
<feature type="compositionally biased region" description="Polar residues" evidence="1">
    <location>
        <begin position="21"/>
        <end position="36"/>
    </location>
</feature>
<sequence length="197" mass="21003">MSSPTTALASDTRVPTRRTSWKSYNNTYTPLTANLSEKQHMIPPPINTTSNPFLDSPSSATDIEAQTSDLPFPPKPKKSSKSRLCGQVLCSLVFIATCVVGILFLLNSGFPGAVGYDRIREMKNELVDTERAVEVLKTQMGAMTGYFRGLNFKGMGEGLFVGNGTMRGAVNASVEGWGEGGMVGDGIVDGMVDGVGL</sequence>
<proteinExistence type="predicted"/>